<dbReference type="EnsemblMetazoa" id="PPA37396.1">
    <property type="protein sequence ID" value="PPA37396.1"/>
    <property type="gene ID" value="WBGene00275765"/>
</dbReference>
<gene>
    <name evidence="1" type="primary">WBGene00275765</name>
</gene>
<reference evidence="1" key="2">
    <citation type="submission" date="2022-06" db="UniProtKB">
        <authorList>
            <consortium name="EnsemblMetazoa"/>
        </authorList>
    </citation>
    <scope>IDENTIFICATION</scope>
    <source>
        <strain evidence="1">PS312</strain>
    </source>
</reference>
<reference evidence="2" key="1">
    <citation type="journal article" date="2008" name="Nat. Genet.">
        <title>The Pristionchus pacificus genome provides a unique perspective on nematode lifestyle and parasitism.</title>
        <authorList>
            <person name="Dieterich C."/>
            <person name="Clifton S.W."/>
            <person name="Schuster L.N."/>
            <person name="Chinwalla A."/>
            <person name="Delehaunty K."/>
            <person name="Dinkelacker I."/>
            <person name="Fulton L."/>
            <person name="Fulton R."/>
            <person name="Godfrey J."/>
            <person name="Minx P."/>
            <person name="Mitreva M."/>
            <person name="Roeseler W."/>
            <person name="Tian H."/>
            <person name="Witte H."/>
            <person name="Yang S.P."/>
            <person name="Wilson R.K."/>
            <person name="Sommer R.J."/>
        </authorList>
    </citation>
    <scope>NUCLEOTIDE SEQUENCE [LARGE SCALE GENOMIC DNA]</scope>
    <source>
        <strain evidence="2">PS312</strain>
    </source>
</reference>
<proteinExistence type="predicted"/>
<evidence type="ECO:0000313" key="2">
    <source>
        <dbReference type="Proteomes" id="UP000005239"/>
    </source>
</evidence>
<accession>A0A2A6BSU8</accession>
<keyword evidence="2" id="KW-1185">Reference proteome</keyword>
<protein>
    <submittedName>
        <fullName evidence="1">Uncharacterized protein</fullName>
    </submittedName>
</protein>
<organism evidence="1 2">
    <name type="scientific">Pristionchus pacificus</name>
    <name type="common">Parasitic nematode worm</name>
    <dbReference type="NCBI Taxonomy" id="54126"/>
    <lineage>
        <taxon>Eukaryota</taxon>
        <taxon>Metazoa</taxon>
        <taxon>Ecdysozoa</taxon>
        <taxon>Nematoda</taxon>
        <taxon>Chromadorea</taxon>
        <taxon>Rhabditida</taxon>
        <taxon>Rhabditina</taxon>
        <taxon>Diplogasteromorpha</taxon>
        <taxon>Diplogasteroidea</taxon>
        <taxon>Neodiplogasteridae</taxon>
        <taxon>Pristionchus</taxon>
    </lineage>
</organism>
<name>A0A2A6BSU8_PRIPA</name>
<accession>A0A8R1UPN9</accession>
<evidence type="ECO:0000313" key="1">
    <source>
        <dbReference type="EnsemblMetazoa" id="PPA37396.1"/>
    </source>
</evidence>
<dbReference type="Proteomes" id="UP000005239">
    <property type="component" value="Unassembled WGS sequence"/>
</dbReference>
<sequence length="220" mass="25388">NCHYLRIEAETSKLSHLENYDETSASTYSEFFKKVSFQNLEVIFQSTSEFAAFFPTLIQGRNLDHSNIHLQWWSYGGKEQYLIPEYRKMLLQLPTMNTLTMHWFPDGNLLDDVTLIHLANNTDEASLCSGDCTPYGILKAFETVCKSEHAFKYLSFYAPQSTVDDLSSLSHPNFESINRHSFSLLLIDRQTNSMLVSIREGDHNWVVMSKLDEDGLPAWR</sequence>
<dbReference type="AlphaFoldDB" id="A0A2A6BSU8"/>